<name>X6LP34_RETFI</name>
<dbReference type="EMBL" id="ASPP01034023">
    <property type="protein sequence ID" value="ETO03151.1"/>
    <property type="molecule type" value="Genomic_DNA"/>
</dbReference>
<evidence type="ECO:0000256" key="1">
    <source>
        <dbReference type="SAM" id="MobiDB-lite"/>
    </source>
</evidence>
<dbReference type="AlphaFoldDB" id="X6LP34"/>
<feature type="region of interest" description="Disordered" evidence="1">
    <location>
        <begin position="236"/>
        <end position="261"/>
    </location>
</feature>
<gene>
    <name evidence="2" type="ORF">RFI_34259</name>
</gene>
<proteinExistence type="predicted"/>
<evidence type="ECO:0000313" key="3">
    <source>
        <dbReference type="Proteomes" id="UP000023152"/>
    </source>
</evidence>
<comment type="caution">
    <text evidence="2">The sequence shown here is derived from an EMBL/GenBank/DDBJ whole genome shotgun (WGS) entry which is preliminary data.</text>
</comment>
<organism evidence="2 3">
    <name type="scientific">Reticulomyxa filosa</name>
    <dbReference type="NCBI Taxonomy" id="46433"/>
    <lineage>
        <taxon>Eukaryota</taxon>
        <taxon>Sar</taxon>
        <taxon>Rhizaria</taxon>
        <taxon>Retaria</taxon>
        <taxon>Foraminifera</taxon>
        <taxon>Monothalamids</taxon>
        <taxon>Reticulomyxidae</taxon>
        <taxon>Reticulomyxa</taxon>
    </lineage>
</organism>
<sequence>AHTHSASWRTLYVHLEANSKIYELEEISKTLNEIHCKNPNKNNANDCSDNIDPQILLPKCSIFQKTYVEDTKRKRIEEVNDPEMNRYMLLKNINIRESEQEIIDTLAEYKYSVNEIQRFNGLPVAKVLMSTAEDVRRILKDDNIFIGYRKKPICKYCGRINHTSEQCKFKKSPTKYQCVLCKGNHRSDSLICPKTQDVRQKLGIAFTRRETEIIERKKQQNNNQKQQYNNTTIKIKTKPNNSVHAQGKNVIKEKPNLAQQQ</sequence>
<reference evidence="2 3" key="1">
    <citation type="journal article" date="2013" name="Curr. Biol.">
        <title>The Genome of the Foraminiferan Reticulomyxa filosa.</title>
        <authorList>
            <person name="Glockner G."/>
            <person name="Hulsmann N."/>
            <person name="Schleicher M."/>
            <person name="Noegel A.A."/>
            <person name="Eichinger L."/>
            <person name="Gallinger C."/>
            <person name="Pawlowski J."/>
            <person name="Sierra R."/>
            <person name="Euteneuer U."/>
            <person name="Pillet L."/>
            <person name="Moustafa A."/>
            <person name="Platzer M."/>
            <person name="Groth M."/>
            <person name="Szafranski K."/>
            <person name="Schliwa M."/>
        </authorList>
    </citation>
    <scope>NUCLEOTIDE SEQUENCE [LARGE SCALE GENOMIC DNA]</scope>
</reference>
<keyword evidence="3" id="KW-1185">Reference proteome</keyword>
<feature type="non-terminal residue" evidence="2">
    <location>
        <position position="1"/>
    </location>
</feature>
<dbReference type="Proteomes" id="UP000023152">
    <property type="component" value="Unassembled WGS sequence"/>
</dbReference>
<evidence type="ECO:0000313" key="2">
    <source>
        <dbReference type="EMBL" id="ETO03151.1"/>
    </source>
</evidence>
<accession>X6LP34</accession>
<feature type="non-terminal residue" evidence="2">
    <location>
        <position position="261"/>
    </location>
</feature>
<protein>
    <submittedName>
        <fullName evidence="2">Uncharacterized protein</fullName>
    </submittedName>
</protein>